<proteinExistence type="predicted"/>
<keyword evidence="6 8" id="KW-1133">Transmembrane helix</keyword>
<keyword evidence="7 8" id="KW-0472">Membrane</keyword>
<dbReference type="GO" id="GO:0015293">
    <property type="term" value="F:symporter activity"/>
    <property type="evidence" value="ECO:0007669"/>
    <property type="project" value="UniProtKB-KW"/>
</dbReference>
<sequence length="234" mass="25079">MADRMGRRPAVLLSMVGMMVATVGQGLLPSYRCCGETAGSFGLVMLLILRACQGLSAGGEIGSIVTYLSETAPEGYLLVACSACFVTGATAFMLSSGTVAFLVTVLGPEAMLDWGWRIPFLIVLVPGLISLWGRIGLPETEIFLEEQRMRSERREHQEAAELDTLGHQSTAGPIRQFKDCCRECLCPVILGFFASVAFAVASYSGIWATSYLKKQGMPQVHAVLAGCLMRSVAA</sequence>
<dbReference type="InterPro" id="IPR036259">
    <property type="entry name" value="MFS_trans_sf"/>
</dbReference>
<evidence type="ECO:0000256" key="5">
    <source>
        <dbReference type="ARBA" id="ARBA00022847"/>
    </source>
</evidence>
<evidence type="ECO:0000259" key="9">
    <source>
        <dbReference type="PROSITE" id="PS50850"/>
    </source>
</evidence>
<keyword evidence="5" id="KW-0769">Symport</keyword>
<feature type="transmembrane region" description="Helical" evidence="8">
    <location>
        <begin position="12"/>
        <end position="31"/>
    </location>
</feature>
<dbReference type="SUPFAM" id="SSF103473">
    <property type="entry name" value="MFS general substrate transporter"/>
    <property type="match status" value="1"/>
</dbReference>
<reference evidence="10" key="1">
    <citation type="submission" date="2021-02" db="EMBL/GenBank/DDBJ databases">
        <authorList>
            <person name="Dougan E. K."/>
            <person name="Rhodes N."/>
            <person name="Thang M."/>
            <person name="Chan C."/>
        </authorList>
    </citation>
    <scope>NUCLEOTIDE SEQUENCE</scope>
</reference>
<keyword evidence="2" id="KW-0813">Transport</keyword>
<evidence type="ECO:0000256" key="7">
    <source>
        <dbReference type="ARBA" id="ARBA00023136"/>
    </source>
</evidence>
<keyword evidence="4 8" id="KW-0812">Transmembrane</keyword>
<organism evidence="10 11">
    <name type="scientific">Polarella glacialis</name>
    <name type="common">Dinoflagellate</name>
    <dbReference type="NCBI Taxonomy" id="89957"/>
    <lineage>
        <taxon>Eukaryota</taxon>
        <taxon>Sar</taxon>
        <taxon>Alveolata</taxon>
        <taxon>Dinophyceae</taxon>
        <taxon>Suessiales</taxon>
        <taxon>Suessiaceae</taxon>
        <taxon>Polarella</taxon>
    </lineage>
</organism>
<dbReference type="PANTHER" id="PTHR43528">
    <property type="entry name" value="ALPHA-KETOGLUTARATE PERMEASE"/>
    <property type="match status" value="1"/>
</dbReference>
<feature type="transmembrane region" description="Helical" evidence="8">
    <location>
        <begin position="75"/>
        <end position="94"/>
    </location>
</feature>
<dbReference type="InterPro" id="IPR005828">
    <property type="entry name" value="MFS_sugar_transport-like"/>
</dbReference>
<dbReference type="Gene3D" id="1.20.1250.20">
    <property type="entry name" value="MFS general substrate transporter like domains"/>
    <property type="match status" value="1"/>
</dbReference>
<evidence type="ECO:0000256" key="3">
    <source>
        <dbReference type="ARBA" id="ARBA00022475"/>
    </source>
</evidence>
<evidence type="ECO:0000256" key="1">
    <source>
        <dbReference type="ARBA" id="ARBA00004651"/>
    </source>
</evidence>
<feature type="non-terminal residue" evidence="10">
    <location>
        <position position="234"/>
    </location>
</feature>
<dbReference type="InterPro" id="IPR051084">
    <property type="entry name" value="H+-coupled_symporters"/>
</dbReference>
<dbReference type="InterPro" id="IPR020846">
    <property type="entry name" value="MFS_dom"/>
</dbReference>
<evidence type="ECO:0000313" key="11">
    <source>
        <dbReference type="Proteomes" id="UP000626109"/>
    </source>
</evidence>
<feature type="transmembrane region" description="Helical" evidence="8">
    <location>
        <begin position="184"/>
        <end position="208"/>
    </location>
</feature>
<evidence type="ECO:0000256" key="6">
    <source>
        <dbReference type="ARBA" id="ARBA00022989"/>
    </source>
</evidence>
<dbReference type="AlphaFoldDB" id="A0A813JTQ3"/>
<dbReference type="Proteomes" id="UP000626109">
    <property type="component" value="Unassembled WGS sequence"/>
</dbReference>
<gene>
    <name evidence="10" type="ORF">PGLA2088_LOCUS23912</name>
</gene>
<comment type="subcellular location">
    <subcellularLocation>
        <location evidence="1">Cell membrane</location>
        <topology evidence="1">Multi-pass membrane protein</topology>
    </subcellularLocation>
</comment>
<dbReference type="PROSITE" id="PS50850">
    <property type="entry name" value="MFS"/>
    <property type="match status" value="1"/>
</dbReference>
<evidence type="ECO:0000256" key="4">
    <source>
        <dbReference type="ARBA" id="ARBA00022692"/>
    </source>
</evidence>
<keyword evidence="3" id="KW-1003">Cell membrane</keyword>
<evidence type="ECO:0000256" key="8">
    <source>
        <dbReference type="SAM" id="Phobius"/>
    </source>
</evidence>
<feature type="transmembrane region" description="Helical" evidence="8">
    <location>
        <begin position="114"/>
        <end position="133"/>
    </location>
</feature>
<dbReference type="Pfam" id="PF00083">
    <property type="entry name" value="Sugar_tr"/>
    <property type="match status" value="1"/>
</dbReference>
<feature type="domain" description="Major facilitator superfamily (MFS) profile" evidence="9">
    <location>
        <begin position="1"/>
        <end position="234"/>
    </location>
</feature>
<protein>
    <recommendedName>
        <fullName evidence="9">Major facilitator superfamily (MFS) profile domain-containing protein</fullName>
    </recommendedName>
</protein>
<dbReference type="GO" id="GO:0005886">
    <property type="term" value="C:plasma membrane"/>
    <property type="evidence" value="ECO:0007669"/>
    <property type="project" value="UniProtKB-SubCell"/>
</dbReference>
<evidence type="ECO:0000256" key="2">
    <source>
        <dbReference type="ARBA" id="ARBA00022448"/>
    </source>
</evidence>
<evidence type="ECO:0000313" key="10">
    <source>
        <dbReference type="EMBL" id="CAE8684342.1"/>
    </source>
</evidence>
<comment type="caution">
    <text evidence="10">The sequence shown here is derived from an EMBL/GenBank/DDBJ whole genome shotgun (WGS) entry which is preliminary data.</text>
</comment>
<name>A0A813JTQ3_POLGL</name>
<feature type="transmembrane region" description="Helical" evidence="8">
    <location>
        <begin position="43"/>
        <end position="68"/>
    </location>
</feature>
<dbReference type="EMBL" id="CAJNNW010026304">
    <property type="protein sequence ID" value="CAE8684342.1"/>
    <property type="molecule type" value="Genomic_DNA"/>
</dbReference>
<accession>A0A813JTQ3</accession>
<dbReference type="PANTHER" id="PTHR43528:SF1">
    <property type="entry name" value="ALPHA-KETOGLUTARATE PERMEASE"/>
    <property type="match status" value="1"/>
</dbReference>